<accession>A0ABQ7BQ92</accession>
<keyword evidence="2" id="KW-1185">Reference proteome</keyword>
<proteinExistence type="predicted"/>
<sequence>MGISFSSLMTRIRRSTASSPLVVDIMKAQFINVSGSEQSYSRELKRSTRPLPMKSHGTELPRLLLKHQHIDQVKEHMVRSKPLVVFA</sequence>
<comment type="caution">
    <text evidence="1">The sequence shown here is derived from an EMBL/GenBank/DDBJ whole genome shotgun (WGS) entry which is preliminary data.</text>
</comment>
<evidence type="ECO:0000313" key="2">
    <source>
        <dbReference type="Proteomes" id="UP000266723"/>
    </source>
</evidence>
<evidence type="ECO:0000313" key="1">
    <source>
        <dbReference type="EMBL" id="KAF3534503.1"/>
    </source>
</evidence>
<dbReference type="EMBL" id="QGKV02001507">
    <property type="protein sequence ID" value="KAF3534503.1"/>
    <property type="molecule type" value="Genomic_DNA"/>
</dbReference>
<name>A0ABQ7BQ92_BRACR</name>
<dbReference type="Proteomes" id="UP000266723">
    <property type="component" value="Unassembled WGS sequence"/>
</dbReference>
<organism evidence="1 2">
    <name type="scientific">Brassica cretica</name>
    <name type="common">Mustard</name>
    <dbReference type="NCBI Taxonomy" id="69181"/>
    <lineage>
        <taxon>Eukaryota</taxon>
        <taxon>Viridiplantae</taxon>
        <taxon>Streptophyta</taxon>
        <taxon>Embryophyta</taxon>
        <taxon>Tracheophyta</taxon>
        <taxon>Spermatophyta</taxon>
        <taxon>Magnoliopsida</taxon>
        <taxon>eudicotyledons</taxon>
        <taxon>Gunneridae</taxon>
        <taxon>Pentapetalae</taxon>
        <taxon>rosids</taxon>
        <taxon>malvids</taxon>
        <taxon>Brassicales</taxon>
        <taxon>Brassicaceae</taxon>
        <taxon>Brassiceae</taxon>
        <taxon>Brassica</taxon>
    </lineage>
</organism>
<protein>
    <submittedName>
        <fullName evidence="1">Uncharacterized protein</fullName>
    </submittedName>
</protein>
<gene>
    <name evidence="1" type="ORF">DY000_02040623</name>
</gene>
<reference evidence="1 2" key="1">
    <citation type="journal article" date="2020" name="BMC Genomics">
        <title>Intraspecific diversification of the crop wild relative Brassica cretica Lam. using demographic model selection.</title>
        <authorList>
            <person name="Kioukis A."/>
            <person name="Michalopoulou V.A."/>
            <person name="Briers L."/>
            <person name="Pirintsos S."/>
            <person name="Studholme D.J."/>
            <person name="Pavlidis P."/>
            <person name="Sarris P.F."/>
        </authorList>
    </citation>
    <scope>NUCLEOTIDE SEQUENCE [LARGE SCALE GENOMIC DNA]</scope>
    <source>
        <strain evidence="2">cv. PFS-1207/04</strain>
    </source>
</reference>